<protein>
    <recommendedName>
        <fullName evidence="2">Divergent 4Fe-4S mono-cluster domain-containing protein</fullName>
    </recommendedName>
</protein>
<feature type="domain" description="Divergent 4Fe-4S mono-cluster" evidence="2">
    <location>
        <begin position="18"/>
        <end position="70"/>
    </location>
</feature>
<sequence length="131" mass="14357">MPPEDEHPQHPSQDPKPYAGKHITVTYETRRCLHAAECVGGLPEVFDSGQRPWVRPDGAEPERVAEVVRRPFGSAPVPARRRAGRGTGPADECRTVTGRPVGPARRTERDQAGRHGPAGDQGDALRLWGER</sequence>
<gene>
    <name evidence="3" type="ORF">GCM10010347_34680</name>
</gene>
<evidence type="ECO:0000259" key="2">
    <source>
        <dbReference type="Pfam" id="PF06902"/>
    </source>
</evidence>
<name>A0ABQ3ETV9_9ACTN</name>
<accession>A0ABQ3ETV9</accession>
<proteinExistence type="predicted"/>
<evidence type="ECO:0000313" key="3">
    <source>
        <dbReference type="EMBL" id="GHB61555.1"/>
    </source>
</evidence>
<dbReference type="EMBL" id="BMVP01000005">
    <property type="protein sequence ID" value="GHB61555.1"/>
    <property type="molecule type" value="Genomic_DNA"/>
</dbReference>
<keyword evidence="4" id="KW-1185">Reference proteome</keyword>
<feature type="region of interest" description="Disordered" evidence="1">
    <location>
        <begin position="69"/>
        <end position="131"/>
    </location>
</feature>
<dbReference type="InterPro" id="IPR010693">
    <property type="entry name" value="Divergent_4Fe-4S_mono-cluster"/>
</dbReference>
<dbReference type="Pfam" id="PF06902">
    <property type="entry name" value="Fer4_19"/>
    <property type="match status" value="1"/>
</dbReference>
<evidence type="ECO:0000313" key="4">
    <source>
        <dbReference type="Proteomes" id="UP000642673"/>
    </source>
</evidence>
<evidence type="ECO:0000256" key="1">
    <source>
        <dbReference type="SAM" id="MobiDB-lite"/>
    </source>
</evidence>
<dbReference type="Proteomes" id="UP000642673">
    <property type="component" value="Unassembled WGS sequence"/>
</dbReference>
<organism evidence="3 4">
    <name type="scientific">Streptomyces cirratus</name>
    <dbReference type="NCBI Taxonomy" id="68187"/>
    <lineage>
        <taxon>Bacteria</taxon>
        <taxon>Bacillati</taxon>
        <taxon>Actinomycetota</taxon>
        <taxon>Actinomycetes</taxon>
        <taxon>Kitasatosporales</taxon>
        <taxon>Streptomycetaceae</taxon>
        <taxon>Streptomyces</taxon>
    </lineage>
</organism>
<reference evidence="4" key="1">
    <citation type="journal article" date="2019" name="Int. J. Syst. Evol. Microbiol.">
        <title>The Global Catalogue of Microorganisms (GCM) 10K type strain sequencing project: providing services to taxonomists for standard genome sequencing and annotation.</title>
        <authorList>
            <consortium name="The Broad Institute Genomics Platform"/>
            <consortium name="The Broad Institute Genome Sequencing Center for Infectious Disease"/>
            <person name="Wu L."/>
            <person name="Ma J."/>
        </authorList>
    </citation>
    <scope>NUCLEOTIDE SEQUENCE [LARGE SCALE GENOMIC DNA]</scope>
    <source>
        <strain evidence="4">JCM 4738</strain>
    </source>
</reference>
<feature type="region of interest" description="Disordered" evidence="1">
    <location>
        <begin position="1"/>
        <end position="22"/>
    </location>
</feature>
<comment type="caution">
    <text evidence="3">The sequence shown here is derived from an EMBL/GenBank/DDBJ whole genome shotgun (WGS) entry which is preliminary data.</text>
</comment>